<proteinExistence type="predicted"/>
<keyword evidence="1" id="KW-1188">Viral release from host cell</keyword>
<evidence type="ECO:0000256" key="1">
    <source>
        <dbReference type="ARBA" id="ARBA00022612"/>
    </source>
</evidence>
<dbReference type="InterPro" id="IPR005335">
    <property type="entry name" value="Terminase_ssu"/>
</dbReference>
<dbReference type="PANTHER" id="PTHR41328">
    <property type="entry name" value="TERMINASE SMALL SUBUNIT-RELATED"/>
    <property type="match status" value="1"/>
</dbReference>
<name>A0A2N7VQ48_9BURK</name>
<comment type="caution">
    <text evidence="3">The sequence shown here is derived from an EMBL/GenBank/DDBJ whole genome shotgun (WGS) entry which is preliminary data.</text>
</comment>
<keyword evidence="2" id="KW-0231">Viral genome packaging</keyword>
<dbReference type="Gene3D" id="1.10.10.1400">
    <property type="entry name" value="Terminase, small subunit, N-terminal DNA-binding domain, HTH motif"/>
    <property type="match status" value="1"/>
</dbReference>
<dbReference type="EMBL" id="PNYB01000022">
    <property type="protein sequence ID" value="PMS19266.1"/>
    <property type="molecule type" value="Genomic_DNA"/>
</dbReference>
<evidence type="ECO:0000313" key="3">
    <source>
        <dbReference type="EMBL" id="PMS19266.1"/>
    </source>
</evidence>
<accession>A0A2N7VQ48</accession>
<dbReference type="Proteomes" id="UP000235347">
    <property type="component" value="Unassembled WGS sequence"/>
</dbReference>
<dbReference type="PANTHER" id="PTHR41328:SF2">
    <property type="entry name" value="TERMINASE SMALL SUBUNIT"/>
    <property type="match status" value="1"/>
</dbReference>
<dbReference type="GO" id="GO:0051276">
    <property type="term" value="P:chromosome organization"/>
    <property type="evidence" value="ECO:0007669"/>
    <property type="project" value="InterPro"/>
</dbReference>
<protein>
    <submittedName>
        <fullName evidence="3">Terminase small subunit</fullName>
    </submittedName>
</protein>
<dbReference type="InterPro" id="IPR038713">
    <property type="entry name" value="Terminase_Gp1_N_sf"/>
</dbReference>
<keyword evidence="4" id="KW-1185">Reference proteome</keyword>
<dbReference type="InterPro" id="IPR052404">
    <property type="entry name" value="SPP1-like_terminase"/>
</dbReference>
<reference evidence="3 4" key="1">
    <citation type="submission" date="2018-01" db="EMBL/GenBank/DDBJ databases">
        <title>Whole genome analyses suggest that Burkholderia sensu lato contains two further novel genera in the rhizoxinica-symbiotica group Mycetohabitans gen. nov., and Trinickia gen. nov.: implications for the evolution of diazotrophy and nodulation in the Burkholderiaceae.</title>
        <authorList>
            <person name="Estrada-de los Santos P."/>
            <person name="Palmer M."/>
            <person name="Chavez-Ramirez B."/>
            <person name="Beukes C."/>
            <person name="Steenkamp E.T."/>
            <person name="Hirsch A.M."/>
            <person name="Manyaka P."/>
            <person name="Maluk M."/>
            <person name="Lafos M."/>
            <person name="Crook M."/>
            <person name="Gross E."/>
            <person name="Simon M.F."/>
            <person name="Bueno dos Reis Junior F."/>
            <person name="Poole P.S."/>
            <person name="Venter S.N."/>
            <person name="James E.K."/>
        </authorList>
    </citation>
    <scope>NUCLEOTIDE SEQUENCE [LARGE SCALE GENOMIC DNA]</scope>
    <source>
        <strain evidence="3 4">GP25-8</strain>
    </source>
</reference>
<evidence type="ECO:0000313" key="4">
    <source>
        <dbReference type="Proteomes" id="UP000235347"/>
    </source>
</evidence>
<dbReference type="AlphaFoldDB" id="A0A2N7VQ48"/>
<sequence>MATGPRKMSTELTPKQMRFVQEYLIDSNGKQAAIRAGYSPKTAEAQASRLLSNAKVKAVVSSRTKKLMSKLDVTVERILTERARMAFYDPGDIAGQRITKPQDIAALPEDVRRAVAGWGYDKKGKFTLRLADKNASLTALEKHLNMYRDDAGDGSPLHIHLHLGD</sequence>
<gene>
    <name evidence="3" type="ORF">C0Z19_21790</name>
</gene>
<organism evidence="3 4">
    <name type="scientific">Trinickia soli</name>
    <dbReference type="NCBI Taxonomy" id="380675"/>
    <lineage>
        <taxon>Bacteria</taxon>
        <taxon>Pseudomonadati</taxon>
        <taxon>Pseudomonadota</taxon>
        <taxon>Betaproteobacteria</taxon>
        <taxon>Burkholderiales</taxon>
        <taxon>Burkholderiaceae</taxon>
        <taxon>Trinickia</taxon>
    </lineage>
</organism>
<dbReference type="Pfam" id="PF03592">
    <property type="entry name" value="Terminase_2"/>
    <property type="match status" value="1"/>
</dbReference>
<evidence type="ECO:0000256" key="2">
    <source>
        <dbReference type="ARBA" id="ARBA00023219"/>
    </source>
</evidence>